<proteinExistence type="predicted"/>
<dbReference type="AlphaFoldDB" id="A0A8J8PFD0"/>
<reference evidence="1" key="1">
    <citation type="submission" date="2016-03" db="EMBL/GenBank/DDBJ databases">
        <authorList>
            <person name="Borrel G."/>
            <person name="Mccann A."/>
            <person name="O'Toole P.W."/>
        </authorList>
    </citation>
    <scope>NUCLEOTIDE SEQUENCE</scope>
    <source>
        <strain evidence="1">183</strain>
    </source>
</reference>
<gene>
    <name evidence="1" type="ORF">A3207_02075</name>
</gene>
<accession>A0A8J8PFD0</accession>
<dbReference type="Proteomes" id="UP000752814">
    <property type="component" value="Unassembled WGS sequence"/>
</dbReference>
<sequence length="61" mass="7249">MFEAFFEADYRAKYLLKFRKFPSKFSKFSKNLEDRKGGKLDLKSRAGTMRTRTRAHIISNL</sequence>
<comment type="caution">
    <text evidence="1">The sequence shown here is derived from an EMBL/GenBank/DDBJ whole genome shotgun (WGS) entry which is preliminary data.</text>
</comment>
<evidence type="ECO:0000313" key="2">
    <source>
        <dbReference type="Proteomes" id="UP000752814"/>
    </source>
</evidence>
<organism evidence="1 2">
    <name type="scientific">Candidatus Methanomassiliicoccus intestinalis</name>
    <dbReference type="NCBI Taxonomy" id="1406512"/>
    <lineage>
        <taxon>Archaea</taxon>
        <taxon>Methanobacteriati</taxon>
        <taxon>Thermoplasmatota</taxon>
        <taxon>Thermoplasmata</taxon>
        <taxon>Methanomassiliicoccales</taxon>
        <taxon>Methanomassiliicoccaceae</taxon>
        <taxon>Methanomassiliicoccus</taxon>
    </lineage>
</organism>
<protein>
    <submittedName>
        <fullName evidence="1">Uncharacterized protein</fullName>
    </submittedName>
</protein>
<evidence type="ECO:0000313" key="1">
    <source>
        <dbReference type="EMBL" id="TQS84835.1"/>
    </source>
</evidence>
<dbReference type="EMBL" id="LVVT01000001">
    <property type="protein sequence ID" value="TQS84835.1"/>
    <property type="molecule type" value="Genomic_DNA"/>
</dbReference>
<name>A0A8J8PFD0_9ARCH</name>